<evidence type="ECO:0000313" key="2">
    <source>
        <dbReference type="Proteomes" id="UP000593572"/>
    </source>
</evidence>
<protein>
    <submittedName>
        <fullName evidence="1">Uncharacterized protein</fullName>
    </submittedName>
</protein>
<dbReference type="EMBL" id="JABEZX010000002">
    <property type="protein sequence ID" value="MBA0549586.1"/>
    <property type="molecule type" value="Genomic_DNA"/>
</dbReference>
<comment type="caution">
    <text evidence="1">The sequence shown here is derived from an EMBL/GenBank/DDBJ whole genome shotgun (WGS) entry which is preliminary data.</text>
</comment>
<reference evidence="1 2" key="1">
    <citation type="journal article" date="2019" name="Genome Biol. Evol.">
        <title>Insights into the evolution of the New World diploid cottons (Gossypium, subgenus Houzingenia) based on genome sequencing.</title>
        <authorList>
            <person name="Grover C.E."/>
            <person name="Arick M.A. 2nd"/>
            <person name="Thrash A."/>
            <person name="Conover J.L."/>
            <person name="Sanders W.S."/>
            <person name="Peterson D.G."/>
            <person name="Frelichowski J.E."/>
            <person name="Scheffler J.A."/>
            <person name="Scheffler B.E."/>
            <person name="Wendel J.F."/>
        </authorList>
    </citation>
    <scope>NUCLEOTIDE SEQUENCE [LARGE SCALE GENOMIC DNA]</scope>
    <source>
        <strain evidence="1">157</strain>
        <tissue evidence="1">Leaf</tissue>
    </source>
</reference>
<organism evidence="1 2">
    <name type="scientific">Gossypium lobatum</name>
    <dbReference type="NCBI Taxonomy" id="34289"/>
    <lineage>
        <taxon>Eukaryota</taxon>
        <taxon>Viridiplantae</taxon>
        <taxon>Streptophyta</taxon>
        <taxon>Embryophyta</taxon>
        <taxon>Tracheophyta</taxon>
        <taxon>Spermatophyta</taxon>
        <taxon>Magnoliopsida</taxon>
        <taxon>eudicotyledons</taxon>
        <taxon>Gunneridae</taxon>
        <taxon>Pentapetalae</taxon>
        <taxon>rosids</taxon>
        <taxon>malvids</taxon>
        <taxon>Malvales</taxon>
        <taxon>Malvaceae</taxon>
        <taxon>Malvoideae</taxon>
        <taxon>Gossypium</taxon>
    </lineage>
</organism>
<gene>
    <name evidence="1" type="ORF">Golob_020608</name>
</gene>
<evidence type="ECO:0000313" key="1">
    <source>
        <dbReference type="EMBL" id="MBA0549586.1"/>
    </source>
</evidence>
<proteinExistence type="predicted"/>
<name>A0A7J8LAY1_9ROSI</name>
<dbReference type="AlphaFoldDB" id="A0A7J8LAY1"/>
<dbReference type="Proteomes" id="UP000593572">
    <property type="component" value="Unassembled WGS sequence"/>
</dbReference>
<keyword evidence="2" id="KW-1185">Reference proteome</keyword>
<accession>A0A7J8LAY1</accession>
<sequence>MEVFYCSQLVLACQTASPYCSFQGISLLIWRNSGCNRLI</sequence>